<gene>
    <name evidence="3" type="primary">Q6IWN3</name>
</gene>
<feature type="domain" description="Ribonuclease H1 N-terminal" evidence="2">
    <location>
        <begin position="46"/>
        <end position="88"/>
    </location>
</feature>
<dbReference type="GO" id="GO:0004674">
    <property type="term" value="F:protein serine/threonine kinase activity"/>
    <property type="evidence" value="ECO:0007669"/>
    <property type="project" value="UniProtKB-KW"/>
</dbReference>
<dbReference type="InterPro" id="IPR037056">
    <property type="entry name" value="RNase_H1_N_sf"/>
</dbReference>
<keyword evidence="3" id="KW-0808">Transferase</keyword>
<keyword evidence="3" id="KW-0723">Serine/threonine-protein kinase</keyword>
<protein>
    <submittedName>
        <fullName evidence="3">Non-specific serine/threonine protein kinase (EC)</fullName>
        <ecNumber evidence="3">2.7.11.1</ecNumber>
    </submittedName>
</protein>
<dbReference type="Gene3D" id="3.40.970.10">
    <property type="entry name" value="Ribonuclease H1, N-terminal domain"/>
    <property type="match status" value="1"/>
</dbReference>
<evidence type="ECO:0000256" key="1">
    <source>
        <dbReference type="SAM" id="MobiDB-lite"/>
    </source>
</evidence>
<feature type="compositionally biased region" description="Polar residues" evidence="1">
    <location>
        <begin position="221"/>
        <end position="261"/>
    </location>
</feature>
<sequence length="345" mass="37294">MVSDQLCRDWDALAMTIGPTPKLNMAGQVIPLGEPDNTNIPDHKKKFHVVWSGRALGIFYNWGLASAMVTGFSGSSHKSYIGLDNARAAWENGPINYEGTWTPPRSRAPVTTHLALTNPAGVYQDNDDDFVFPDVLGFPTHANPVHLPILPEDYRQLRTENPHIPSSPSSVGNTSILSTPSWMSSGTLSPSTVNSPDLTPILGHLSLGERFTDVDRDSSYTLVSNTGSHPSSTTYANPDAETSTVTPGPVNANSSTRNSQGFRGLLDKDRASKRVKGDPVFVVVRGEYPGVFFDHAIALRAGGRSAGMKVVSFKSLKVACLYFVQQYMAGNVGLPVFVVADEEEM</sequence>
<evidence type="ECO:0000313" key="3">
    <source>
        <dbReference type="EMBL" id="VWP01651.1"/>
    </source>
</evidence>
<dbReference type="EMBL" id="LR729552">
    <property type="protein sequence ID" value="VWP01651.1"/>
    <property type="molecule type" value="Genomic_DNA"/>
</dbReference>
<name>A0A5K1K6G7_9APHY</name>
<organism evidence="3">
    <name type="scientific">Ganoderma boninense</name>
    <dbReference type="NCBI Taxonomy" id="34458"/>
    <lineage>
        <taxon>Eukaryota</taxon>
        <taxon>Fungi</taxon>
        <taxon>Dikarya</taxon>
        <taxon>Basidiomycota</taxon>
        <taxon>Agaricomycotina</taxon>
        <taxon>Agaricomycetes</taxon>
        <taxon>Polyporales</taxon>
        <taxon>Polyporaceae</taxon>
        <taxon>Ganoderma</taxon>
    </lineage>
</organism>
<dbReference type="InterPro" id="IPR009027">
    <property type="entry name" value="Ribosomal_bL9/RNase_H1_N"/>
</dbReference>
<reference evidence="3" key="1">
    <citation type="submission" date="2019-10" db="EMBL/GenBank/DDBJ databases">
        <authorList>
            <person name="Nor Muhammad N."/>
        </authorList>
    </citation>
    <scope>NUCLEOTIDE SEQUENCE</scope>
</reference>
<evidence type="ECO:0000259" key="2">
    <source>
        <dbReference type="Pfam" id="PF01693"/>
    </source>
</evidence>
<proteinExistence type="predicted"/>
<dbReference type="EC" id="2.7.11.1" evidence="3"/>
<keyword evidence="3" id="KW-0418">Kinase</keyword>
<accession>A0A5K1K6G7</accession>
<dbReference type="InterPro" id="IPR011320">
    <property type="entry name" value="RNase_H1_N"/>
</dbReference>
<dbReference type="AlphaFoldDB" id="A0A5K1K6G7"/>
<dbReference type="Pfam" id="PF01693">
    <property type="entry name" value="Cauli_VI"/>
    <property type="match status" value="1"/>
</dbReference>
<dbReference type="SUPFAM" id="SSF55658">
    <property type="entry name" value="L9 N-domain-like"/>
    <property type="match status" value="1"/>
</dbReference>
<feature type="region of interest" description="Disordered" evidence="1">
    <location>
        <begin position="221"/>
        <end position="262"/>
    </location>
</feature>